<comment type="caution">
    <text evidence="1">The sequence shown here is derived from an EMBL/GenBank/DDBJ whole genome shotgun (WGS) entry which is preliminary data.</text>
</comment>
<reference evidence="1" key="1">
    <citation type="submission" date="2023-03" db="EMBL/GenBank/DDBJ databases">
        <title>Chitinimonas shenzhenensis gen. nov., sp. nov., a novel member of family Burkholderiaceae isolated from activated sludge collected in Shen Zhen, China.</title>
        <authorList>
            <person name="Wang X."/>
        </authorList>
    </citation>
    <scope>NUCLEOTIDE SEQUENCE</scope>
    <source>
        <strain evidence="1">DQS-5</strain>
    </source>
</reference>
<dbReference type="RefSeq" id="WP_284103021.1">
    <property type="nucleotide sequence ID" value="NZ_JARRAF010000047.1"/>
</dbReference>
<organism evidence="1 2">
    <name type="scientific">Parachitinimonas caeni</name>
    <dbReference type="NCBI Taxonomy" id="3031301"/>
    <lineage>
        <taxon>Bacteria</taxon>
        <taxon>Pseudomonadati</taxon>
        <taxon>Pseudomonadota</taxon>
        <taxon>Betaproteobacteria</taxon>
        <taxon>Neisseriales</taxon>
        <taxon>Chitinibacteraceae</taxon>
        <taxon>Parachitinimonas</taxon>
    </lineage>
</organism>
<evidence type="ECO:0000313" key="1">
    <source>
        <dbReference type="EMBL" id="MDK2126701.1"/>
    </source>
</evidence>
<gene>
    <name evidence="1" type="ORF">PZA18_21890</name>
</gene>
<dbReference type="EMBL" id="JARRAF010000047">
    <property type="protein sequence ID" value="MDK2126701.1"/>
    <property type="molecule type" value="Genomic_DNA"/>
</dbReference>
<keyword evidence="2" id="KW-1185">Reference proteome</keyword>
<evidence type="ECO:0000313" key="2">
    <source>
        <dbReference type="Proteomes" id="UP001172778"/>
    </source>
</evidence>
<sequence>MKLTTEQQDLVTFDLVVFPEMGITYIDDKESDRIHFARYLLEGGEPSYTVTFFYRSQVVAKFKNLDTDTLADTVGDKNALKIAGSDNGILHGNALHNEYGLSSEEVDRRILAKEERKEREFKSTLVGSAQT</sequence>
<name>A0ABT7E307_9NEIS</name>
<dbReference type="Proteomes" id="UP001172778">
    <property type="component" value="Unassembled WGS sequence"/>
</dbReference>
<proteinExistence type="predicted"/>
<accession>A0ABT7E307</accession>
<protein>
    <submittedName>
        <fullName evidence="1">Uncharacterized protein</fullName>
    </submittedName>
</protein>